<evidence type="ECO:0000313" key="3">
    <source>
        <dbReference type="Proteomes" id="UP000236291"/>
    </source>
</evidence>
<dbReference type="Proteomes" id="UP000236291">
    <property type="component" value="Unassembled WGS sequence"/>
</dbReference>
<accession>A0A2K3K7M5</accession>
<reference evidence="2 3" key="2">
    <citation type="journal article" date="2017" name="Front. Plant Sci.">
        <title>Gene Classification and Mining of Molecular Markers Useful in Red Clover (Trifolium pratense) Breeding.</title>
        <authorList>
            <person name="Istvanek J."/>
            <person name="Dluhosova J."/>
            <person name="Dluhos P."/>
            <person name="Patkova L."/>
            <person name="Nedelnik J."/>
            <person name="Repkova J."/>
        </authorList>
    </citation>
    <scope>NUCLEOTIDE SEQUENCE [LARGE SCALE GENOMIC DNA]</scope>
    <source>
        <strain evidence="3">cv. Tatra</strain>
        <tissue evidence="2">Young leaves</tissue>
    </source>
</reference>
<reference evidence="2 3" key="1">
    <citation type="journal article" date="2014" name="Am. J. Bot.">
        <title>Genome assembly and annotation for red clover (Trifolium pratense; Fabaceae).</title>
        <authorList>
            <person name="Istvanek J."/>
            <person name="Jaros M."/>
            <person name="Krenek A."/>
            <person name="Repkova J."/>
        </authorList>
    </citation>
    <scope>NUCLEOTIDE SEQUENCE [LARGE SCALE GENOMIC DNA]</scope>
    <source>
        <strain evidence="3">cv. Tatra</strain>
        <tissue evidence="2">Young leaves</tissue>
    </source>
</reference>
<protein>
    <submittedName>
        <fullName evidence="2">Uncharacterized protein</fullName>
    </submittedName>
</protein>
<evidence type="ECO:0000313" key="2">
    <source>
        <dbReference type="EMBL" id="PNX62281.1"/>
    </source>
</evidence>
<feature type="region of interest" description="Disordered" evidence="1">
    <location>
        <begin position="40"/>
        <end position="59"/>
    </location>
</feature>
<organism evidence="2 3">
    <name type="scientific">Trifolium pratense</name>
    <name type="common">Red clover</name>
    <dbReference type="NCBI Taxonomy" id="57577"/>
    <lineage>
        <taxon>Eukaryota</taxon>
        <taxon>Viridiplantae</taxon>
        <taxon>Streptophyta</taxon>
        <taxon>Embryophyta</taxon>
        <taxon>Tracheophyta</taxon>
        <taxon>Spermatophyta</taxon>
        <taxon>Magnoliopsida</taxon>
        <taxon>eudicotyledons</taxon>
        <taxon>Gunneridae</taxon>
        <taxon>Pentapetalae</taxon>
        <taxon>rosids</taxon>
        <taxon>fabids</taxon>
        <taxon>Fabales</taxon>
        <taxon>Fabaceae</taxon>
        <taxon>Papilionoideae</taxon>
        <taxon>50 kb inversion clade</taxon>
        <taxon>NPAAA clade</taxon>
        <taxon>Hologalegina</taxon>
        <taxon>IRL clade</taxon>
        <taxon>Trifolieae</taxon>
        <taxon>Trifolium</taxon>
    </lineage>
</organism>
<dbReference type="EMBL" id="ASHM01087313">
    <property type="protein sequence ID" value="PNX62281.1"/>
    <property type="molecule type" value="Genomic_DNA"/>
</dbReference>
<sequence length="104" mass="11558">MPIVVKVNAVTDFHVQVGLHEPNLESHIGRRKASSILGRRDRTGRMNPIKERGRMNRRDAGCSAGGFVTDFHVQVVLHEPNLESHIGSNEPSVRVYIGLDNPPL</sequence>
<proteinExistence type="predicted"/>
<gene>
    <name evidence="2" type="ORF">L195_g052893</name>
</gene>
<evidence type="ECO:0000256" key="1">
    <source>
        <dbReference type="SAM" id="MobiDB-lite"/>
    </source>
</evidence>
<name>A0A2K3K7M5_TRIPR</name>
<comment type="caution">
    <text evidence="2">The sequence shown here is derived from an EMBL/GenBank/DDBJ whole genome shotgun (WGS) entry which is preliminary data.</text>
</comment>
<dbReference type="AlphaFoldDB" id="A0A2K3K7M5"/>